<feature type="transmembrane region" description="Helical" evidence="9">
    <location>
        <begin position="9"/>
        <end position="33"/>
    </location>
</feature>
<keyword evidence="9" id="KW-0812">Transmembrane</keyword>
<keyword evidence="9" id="KW-1133">Transmembrane helix</keyword>
<keyword evidence="3" id="KW-0285">Flavoprotein</keyword>
<evidence type="ECO:0000313" key="13">
    <source>
        <dbReference type="Proteomes" id="UP000182761"/>
    </source>
</evidence>
<evidence type="ECO:0000256" key="4">
    <source>
        <dbReference type="ARBA" id="ARBA00022827"/>
    </source>
</evidence>
<protein>
    <recommendedName>
        <fullName evidence="2">NADH:ubiquinone reductase (non-electrogenic)</fullName>
        <ecNumber evidence="2">1.6.5.9</ecNumber>
    </recommendedName>
</protein>
<feature type="domain" description="External alternative NADH-ubiquinone oxidoreductase-like C-terminal" evidence="11">
    <location>
        <begin position="363"/>
        <end position="417"/>
    </location>
</feature>
<evidence type="ECO:0000256" key="1">
    <source>
        <dbReference type="ARBA" id="ARBA00005272"/>
    </source>
</evidence>
<keyword evidence="4" id="KW-0274">FAD</keyword>
<evidence type="ECO:0000259" key="10">
    <source>
        <dbReference type="Pfam" id="PF07992"/>
    </source>
</evidence>
<dbReference type="Pfam" id="PF07992">
    <property type="entry name" value="Pyr_redox_2"/>
    <property type="match status" value="1"/>
</dbReference>
<dbReference type="InterPro" id="IPR036188">
    <property type="entry name" value="FAD/NAD-bd_sf"/>
</dbReference>
<evidence type="ECO:0000256" key="8">
    <source>
        <dbReference type="ARBA" id="ARBA00047599"/>
    </source>
</evidence>
<dbReference type="SUPFAM" id="SSF51905">
    <property type="entry name" value="FAD/NAD(P)-binding domain"/>
    <property type="match status" value="2"/>
</dbReference>
<keyword evidence="5" id="KW-0809">Transit peptide</keyword>
<dbReference type="STRING" id="1586267.GCA_001418685_00882"/>
<dbReference type="Pfam" id="PF22366">
    <property type="entry name" value="NDH2_C"/>
    <property type="match status" value="1"/>
</dbReference>
<proteinExistence type="inferred from homology"/>
<dbReference type="PRINTS" id="PR00411">
    <property type="entry name" value="PNDRDTASEI"/>
</dbReference>
<evidence type="ECO:0000256" key="2">
    <source>
        <dbReference type="ARBA" id="ARBA00012637"/>
    </source>
</evidence>
<feature type="domain" description="FAD/NAD(P)-binding" evidence="10">
    <location>
        <begin position="17"/>
        <end position="337"/>
    </location>
</feature>
<accession>A0A0X3ANW2</accession>
<comment type="catalytic activity">
    <reaction evidence="8">
        <text>a quinone + NADH + H(+) = a quinol + NAD(+)</text>
        <dbReference type="Rhea" id="RHEA:46160"/>
        <dbReference type="ChEBI" id="CHEBI:15378"/>
        <dbReference type="ChEBI" id="CHEBI:24646"/>
        <dbReference type="ChEBI" id="CHEBI:57540"/>
        <dbReference type="ChEBI" id="CHEBI:57945"/>
        <dbReference type="ChEBI" id="CHEBI:132124"/>
        <dbReference type="EC" id="1.6.5.9"/>
    </reaction>
</comment>
<evidence type="ECO:0000259" key="11">
    <source>
        <dbReference type="Pfam" id="PF22366"/>
    </source>
</evidence>
<dbReference type="AlphaFoldDB" id="A0A0X3ANW2"/>
<dbReference type="InterPro" id="IPR054585">
    <property type="entry name" value="NDH2-like_C"/>
</dbReference>
<evidence type="ECO:0000256" key="3">
    <source>
        <dbReference type="ARBA" id="ARBA00022630"/>
    </source>
</evidence>
<dbReference type="PANTHER" id="PTHR43706">
    <property type="entry name" value="NADH DEHYDROGENASE"/>
    <property type="match status" value="1"/>
</dbReference>
<evidence type="ECO:0000256" key="5">
    <source>
        <dbReference type="ARBA" id="ARBA00022946"/>
    </source>
</evidence>
<reference evidence="12 13" key="1">
    <citation type="submission" date="2016-01" db="EMBL/GenBank/DDBJ databases">
        <authorList>
            <person name="McClelland M."/>
            <person name="Jain A."/>
            <person name="Saraogi P."/>
            <person name="Mendelson R."/>
            <person name="Westerman R."/>
            <person name="SanMiguel P."/>
            <person name="Csonka L."/>
        </authorList>
    </citation>
    <scope>NUCLEOTIDE SEQUENCE [LARGE SCALE GENOMIC DNA]</scope>
    <source>
        <strain evidence="12 13">R-53146</strain>
    </source>
</reference>
<dbReference type="PRINTS" id="PR00368">
    <property type="entry name" value="FADPNR"/>
</dbReference>
<name>A0A0X3ANW2_9FLAO</name>
<dbReference type="Proteomes" id="UP000182761">
    <property type="component" value="Unassembled WGS sequence"/>
</dbReference>
<dbReference type="InterPro" id="IPR045024">
    <property type="entry name" value="NDH-2"/>
</dbReference>
<dbReference type="EMBL" id="FCOR01000004">
    <property type="protein sequence ID" value="CVK16044.1"/>
    <property type="molecule type" value="Genomic_DNA"/>
</dbReference>
<keyword evidence="13" id="KW-1185">Reference proteome</keyword>
<organism evidence="12 13">
    <name type="scientific">Apibacter mensalis</name>
    <dbReference type="NCBI Taxonomy" id="1586267"/>
    <lineage>
        <taxon>Bacteria</taxon>
        <taxon>Pseudomonadati</taxon>
        <taxon>Bacteroidota</taxon>
        <taxon>Flavobacteriia</taxon>
        <taxon>Flavobacteriales</taxon>
        <taxon>Weeksellaceae</taxon>
        <taxon>Apibacter</taxon>
    </lineage>
</organism>
<dbReference type="GO" id="GO:0050136">
    <property type="term" value="F:NADH dehydrogenase (quinone) (non-electrogenic) activity"/>
    <property type="evidence" value="ECO:0007669"/>
    <property type="project" value="UniProtKB-EC"/>
</dbReference>
<evidence type="ECO:0000256" key="7">
    <source>
        <dbReference type="ARBA" id="ARBA00023027"/>
    </source>
</evidence>
<evidence type="ECO:0000256" key="9">
    <source>
        <dbReference type="SAM" id="Phobius"/>
    </source>
</evidence>
<dbReference type="PANTHER" id="PTHR43706:SF47">
    <property type="entry name" value="EXTERNAL NADH-UBIQUINONE OXIDOREDUCTASE 1, MITOCHONDRIAL-RELATED"/>
    <property type="match status" value="1"/>
</dbReference>
<evidence type="ECO:0000256" key="6">
    <source>
        <dbReference type="ARBA" id="ARBA00023002"/>
    </source>
</evidence>
<dbReference type="InterPro" id="IPR023753">
    <property type="entry name" value="FAD/NAD-binding_dom"/>
</dbReference>
<evidence type="ECO:0000313" key="12">
    <source>
        <dbReference type="EMBL" id="CVK16044.1"/>
    </source>
</evidence>
<dbReference type="EC" id="1.6.5.9" evidence="2"/>
<keyword evidence="9" id="KW-0472">Membrane</keyword>
<dbReference type="Gene3D" id="3.50.50.100">
    <property type="match status" value="1"/>
</dbReference>
<keyword evidence="6" id="KW-0560">Oxidoreductase</keyword>
<keyword evidence="7" id="KW-0520">NAD</keyword>
<gene>
    <name evidence="12" type="ORF">Ga0061079_104163</name>
</gene>
<comment type="similarity">
    <text evidence="1">Belongs to the NADH dehydrogenase family.</text>
</comment>
<sequence length="437" mass="49046">MCLHSYIKLIFLVLIMKKVVLIGGGFAGINIITRLSNNSNFEITLVDKNNYNFFPPLIYQVSSSILDPAAITYPFRRFIRHKKNVKFRLAELLEIKSDENKVVLSNGELDYDILIIATGTQSNYFGMENLEKYAFPMKTLNDALLLRNILLERLEAASRETDLIEKKRLLSIVITGGGPAGVEIAGVIREIINYIENVDYKDLKGEIQVYLVEGSPVLLGPMSDKSHKEAYRALNNLGVKILVNTQVKDCDENTIYFSNGDKIETKTIIWTAGVTSRIFEGIPKEVYGKGRRMQVDAHNKVQGFSNIYAIGDTCIMTTDPNFSAGHPQLAQVAIQQGKNLANNLINQITNNNFQPKPFRYKDRGSMAVIGRNKAVADLIHPTLFLKGLPAWIIWSSIHLISLVSIGNRLNTLYRWLTIYISKNSSLGSAYKIGDPRP</sequence>